<feature type="region of interest" description="Disordered" evidence="1">
    <location>
        <begin position="108"/>
        <end position="149"/>
    </location>
</feature>
<dbReference type="RefSeq" id="WP_061787339.1">
    <property type="nucleotide sequence ID" value="NZ_CAJZDL010000035.1"/>
</dbReference>
<accession>A0A3S4W558</accession>
<evidence type="ECO:0000313" key="3">
    <source>
        <dbReference type="Proteomes" id="UP000273044"/>
    </source>
</evidence>
<organism evidence="2 3">
    <name type="scientific">Arachnia propionica</name>
    <dbReference type="NCBI Taxonomy" id="1750"/>
    <lineage>
        <taxon>Bacteria</taxon>
        <taxon>Bacillati</taxon>
        <taxon>Actinomycetota</taxon>
        <taxon>Actinomycetes</taxon>
        <taxon>Propionibacteriales</taxon>
        <taxon>Propionibacteriaceae</taxon>
        <taxon>Arachnia</taxon>
    </lineage>
</organism>
<gene>
    <name evidence="2" type="ORF">NCTC12967_00221</name>
</gene>
<dbReference type="GeneID" id="64405723"/>
<evidence type="ECO:0000256" key="1">
    <source>
        <dbReference type="SAM" id="MobiDB-lite"/>
    </source>
</evidence>
<reference evidence="2 3" key="1">
    <citation type="submission" date="2018-12" db="EMBL/GenBank/DDBJ databases">
        <authorList>
            <consortium name="Pathogen Informatics"/>
        </authorList>
    </citation>
    <scope>NUCLEOTIDE SEQUENCE [LARGE SCALE GENOMIC DNA]</scope>
    <source>
        <strain evidence="2 3">NCTC12967</strain>
    </source>
</reference>
<evidence type="ECO:0000313" key="2">
    <source>
        <dbReference type="EMBL" id="VEH68957.1"/>
    </source>
</evidence>
<dbReference type="AlphaFoldDB" id="A0A3S4W558"/>
<sequence>MNEFTYDSAQTKASKDLVSQWAAPEATRAARRSSMMASSQNERRWGVEAGALAYKAQYEKNLNALHDDFRSLAEQLRVFVEALEHTVTSLESHEDDVVAAQRALMKRLESPEPSAPIPDALKEYYKGPGLSDGDPMRPYAPGLGRAKEV</sequence>
<protein>
    <submittedName>
        <fullName evidence="2">Uncharacterized protein</fullName>
    </submittedName>
</protein>
<dbReference type="Proteomes" id="UP000273044">
    <property type="component" value="Chromosome"/>
</dbReference>
<name>A0A3S4W558_9ACTN</name>
<keyword evidence="3" id="KW-1185">Reference proteome</keyword>
<dbReference type="EMBL" id="LR134406">
    <property type="protein sequence ID" value="VEH68957.1"/>
    <property type="molecule type" value="Genomic_DNA"/>
</dbReference>
<proteinExistence type="predicted"/>